<name>A0AAW6FQ77_9FIRM</name>
<dbReference type="Pfam" id="PF04754">
    <property type="entry name" value="Transposase_31"/>
    <property type="match status" value="1"/>
</dbReference>
<dbReference type="Proteomes" id="UP001220658">
    <property type="component" value="Unassembled WGS sequence"/>
</dbReference>
<dbReference type="EMBL" id="JAQNCK010000001">
    <property type="protein sequence ID" value="MDC0827153.1"/>
    <property type="molecule type" value="Genomic_DNA"/>
</dbReference>
<evidence type="ECO:0000313" key="3">
    <source>
        <dbReference type="EMBL" id="MDC0827153.1"/>
    </source>
</evidence>
<keyword evidence="1" id="KW-0175">Coiled coil</keyword>
<accession>A0AAW6FQ77</accession>
<organism evidence="3 4">
    <name type="scientific">Faecalitalea cylindroides</name>
    <dbReference type="NCBI Taxonomy" id="39483"/>
    <lineage>
        <taxon>Bacteria</taxon>
        <taxon>Bacillati</taxon>
        <taxon>Bacillota</taxon>
        <taxon>Erysipelotrichia</taxon>
        <taxon>Erysipelotrichales</taxon>
        <taxon>Erysipelotrichaceae</taxon>
        <taxon>Faecalitalea</taxon>
    </lineage>
</organism>
<dbReference type="RefSeq" id="WP_195190632.1">
    <property type="nucleotide sequence ID" value="NZ_JADMUL010000001.1"/>
</dbReference>
<sequence>MQAKISYSPDDLVSVDRRYDHYTRDVIMEWTTDKQEMYLAIENQLVEDLTMPYRNAMYDMKSYESQIRRLKRNHRETRDLEDPLETISRIKKEDRLIPCITFVIYYGQEKWKHHKSLKDMFGYKQINDENMLESKMNLVQICKDDPRRYKNRDIQICIDIAQLMFQKDLETIKKRYRQKIDKEVVMMICALTGSRRLELIISKEEGDEIDMCKAIEEWEEEISKQARNEGRLKGERKQILQFIQEMLEKGYTDEMILGFKSVTKQLLKQAKLSH</sequence>
<feature type="coiled-coil region" evidence="1">
    <location>
        <begin position="53"/>
        <end position="80"/>
    </location>
</feature>
<gene>
    <name evidence="3" type="ORF">POG00_00345</name>
</gene>
<feature type="domain" description="Transposase (putative) YhgA-like" evidence="2">
    <location>
        <begin position="36"/>
        <end position="181"/>
    </location>
</feature>
<comment type="caution">
    <text evidence="3">The sequence shown here is derived from an EMBL/GenBank/DDBJ whole genome shotgun (WGS) entry which is preliminary data.</text>
</comment>
<evidence type="ECO:0000259" key="2">
    <source>
        <dbReference type="Pfam" id="PF04754"/>
    </source>
</evidence>
<dbReference type="AlphaFoldDB" id="A0AAW6FQ77"/>
<dbReference type="InterPro" id="IPR006842">
    <property type="entry name" value="Transposase_31"/>
</dbReference>
<evidence type="ECO:0000256" key="1">
    <source>
        <dbReference type="SAM" id="Coils"/>
    </source>
</evidence>
<evidence type="ECO:0000313" key="4">
    <source>
        <dbReference type="Proteomes" id="UP001220658"/>
    </source>
</evidence>
<reference evidence="3" key="1">
    <citation type="submission" date="2023-01" db="EMBL/GenBank/DDBJ databases">
        <title>Human gut microbiome strain richness.</title>
        <authorList>
            <person name="Chen-Liaw A."/>
        </authorList>
    </citation>
    <scope>NUCLEOTIDE SEQUENCE</scope>
    <source>
        <strain evidence="3">D55st1_G4_D55t1_190419</strain>
    </source>
</reference>
<protein>
    <submittedName>
        <fullName evidence="3">Rpn family recombination-promoting nuclease/putative transposase</fullName>
    </submittedName>
</protein>
<proteinExistence type="predicted"/>